<accession>A0A8J4TZJ4</accession>
<gene>
    <name evidence="5" type="primary">lrrfip1</name>
    <name evidence="5" type="ORF">DAT39_023406</name>
</gene>
<dbReference type="Gene3D" id="1.20.5.4090">
    <property type="match status" value="1"/>
</dbReference>
<keyword evidence="2 3" id="KW-0175">Coiled coil</keyword>
<proteinExistence type="inferred from homology"/>
<dbReference type="GO" id="GO:0006355">
    <property type="term" value="P:regulation of DNA-templated transcription"/>
    <property type="evidence" value="ECO:0007669"/>
    <property type="project" value="InterPro"/>
</dbReference>
<evidence type="ECO:0000313" key="5">
    <source>
        <dbReference type="EMBL" id="KAF5880092.1"/>
    </source>
</evidence>
<comment type="similarity">
    <text evidence="1">Belongs to the LRRFIP family.</text>
</comment>
<dbReference type="EMBL" id="QNUK01001688">
    <property type="protein sequence ID" value="KAF5880092.1"/>
    <property type="molecule type" value="Genomic_DNA"/>
</dbReference>
<dbReference type="Proteomes" id="UP000727407">
    <property type="component" value="Unassembled WGS sequence"/>
</dbReference>
<name>A0A8J4TZJ4_CLAMG</name>
<feature type="non-terminal residue" evidence="5">
    <location>
        <position position="303"/>
    </location>
</feature>
<evidence type="ECO:0000256" key="3">
    <source>
        <dbReference type="SAM" id="Coils"/>
    </source>
</evidence>
<feature type="compositionally biased region" description="Polar residues" evidence="4">
    <location>
        <begin position="213"/>
        <end position="222"/>
    </location>
</feature>
<evidence type="ECO:0000256" key="2">
    <source>
        <dbReference type="ARBA" id="ARBA00023054"/>
    </source>
</evidence>
<dbReference type="InterPro" id="IPR019139">
    <property type="entry name" value="LRRFIP1/2"/>
</dbReference>
<evidence type="ECO:0000313" key="6">
    <source>
        <dbReference type="Proteomes" id="UP000727407"/>
    </source>
</evidence>
<reference evidence="5" key="1">
    <citation type="submission" date="2020-07" db="EMBL/GenBank/DDBJ databases">
        <title>Clarias magur genome sequencing, assembly and annotation.</title>
        <authorList>
            <person name="Kushwaha B."/>
            <person name="Kumar R."/>
            <person name="Das P."/>
            <person name="Joshi C.G."/>
            <person name="Kumar D."/>
            <person name="Nagpure N.S."/>
            <person name="Pandey M."/>
            <person name="Agarwal S."/>
            <person name="Srivastava S."/>
            <person name="Singh M."/>
            <person name="Sahoo L."/>
            <person name="Jayasankar P."/>
            <person name="Meher P.K."/>
            <person name="Koringa P.G."/>
            <person name="Iquebal M.A."/>
            <person name="Das S.P."/>
            <person name="Bit A."/>
            <person name="Patnaik S."/>
            <person name="Patel N."/>
            <person name="Shah T.M."/>
            <person name="Hinsu A."/>
            <person name="Jena J.K."/>
        </authorList>
    </citation>
    <scope>NUCLEOTIDE SEQUENCE</scope>
    <source>
        <strain evidence="5">CIFAMagur01</strain>
        <tissue evidence="5">Testis</tissue>
    </source>
</reference>
<evidence type="ECO:0000256" key="4">
    <source>
        <dbReference type="SAM" id="MobiDB-lite"/>
    </source>
</evidence>
<dbReference type="Pfam" id="PF09738">
    <property type="entry name" value="LRRFIP"/>
    <property type="match status" value="1"/>
</dbReference>
<sequence length="303" mass="34296">MSQDLKVSISVVKPLDVAVQVSLADTEEKLYKALEAVAQLEREKASLTFEVKSLQSTMQDMRTLFSETEREYKKEQELEKATHNILQSEYEQMKKTAMQNEELLKLMEKERETHSMLRVRYGQVVETLQQNEKLLEVMEKELVAHSRMNLRYTQLTEMLLRNDKLIEVMDKEREAHSKLRVKYNHMVETLLENGKLLEEGDSECGSTMADDQPGTSSDGNTESCAGGTAGKLGQKVFGDKTVKCCSGSCRPFLSLVQYGALTAASSVFAQFPGRVASFCLHAAFPLRQMYQRCPVRLRAVSSD</sequence>
<dbReference type="AlphaFoldDB" id="A0A8J4TZJ4"/>
<comment type="caution">
    <text evidence="5">The sequence shown here is derived from an EMBL/GenBank/DDBJ whole genome shotgun (WGS) entry which is preliminary data.</text>
</comment>
<keyword evidence="6" id="KW-1185">Reference proteome</keyword>
<feature type="coiled-coil region" evidence="3">
    <location>
        <begin position="23"/>
        <end position="113"/>
    </location>
</feature>
<feature type="region of interest" description="Disordered" evidence="4">
    <location>
        <begin position="201"/>
        <end position="222"/>
    </location>
</feature>
<protein>
    <submittedName>
        <fullName evidence="5">Leucine-rich repeat flightless-interacting protein 1-like isoform X1</fullName>
    </submittedName>
</protein>
<evidence type="ECO:0000256" key="1">
    <source>
        <dbReference type="ARBA" id="ARBA00008275"/>
    </source>
</evidence>
<organism evidence="5 6">
    <name type="scientific">Clarias magur</name>
    <name type="common">Asian catfish</name>
    <name type="synonym">Macropteronotus magur</name>
    <dbReference type="NCBI Taxonomy" id="1594786"/>
    <lineage>
        <taxon>Eukaryota</taxon>
        <taxon>Metazoa</taxon>
        <taxon>Chordata</taxon>
        <taxon>Craniata</taxon>
        <taxon>Vertebrata</taxon>
        <taxon>Euteleostomi</taxon>
        <taxon>Actinopterygii</taxon>
        <taxon>Neopterygii</taxon>
        <taxon>Teleostei</taxon>
        <taxon>Ostariophysi</taxon>
        <taxon>Siluriformes</taxon>
        <taxon>Clariidae</taxon>
        <taxon>Clarias</taxon>
    </lineage>
</organism>